<dbReference type="RefSeq" id="WP_136424220.1">
    <property type="nucleotide sequence ID" value="NZ_SSSN01000005.1"/>
</dbReference>
<comment type="caution">
    <text evidence="3">The sequence shown here is derived from an EMBL/GenBank/DDBJ whole genome shotgun (WGS) entry which is preliminary data.</text>
</comment>
<dbReference type="GO" id="GO:0005829">
    <property type="term" value="C:cytosol"/>
    <property type="evidence" value="ECO:0007669"/>
    <property type="project" value="TreeGrafter"/>
</dbReference>
<dbReference type="Pfam" id="PF01243">
    <property type="entry name" value="PNPOx_N"/>
    <property type="match status" value="1"/>
</dbReference>
<dbReference type="InterPro" id="IPR052019">
    <property type="entry name" value="F420H2_bilvrd_red/Heme_oxyg"/>
</dbReference>
<evidence type="ECO:0000313" key="4">
    <source>
        <dbReference type="Proteomes" id="UP000307380"/>
    </source>
</evidence>
<organism evidence="3 4">
    <name type="scientific">Orlajensenia flava</name>
    <dbReference type="NCBI Taxonomy" id="2565934"/>
    <lineage>
        <taxon>Bacteria</taxon>
        <taxon>Bacillati</taxon>
        <taxon>Actinomycetota</taxon>
        <taxon>Actinomycetes</taxon>
        <taxon>Micrococcales</taxon>
        <taxon>Microbacteriaceae</taxon>
        <taxon>Orlajensenia</taxon>
    </lineage>
</organism>
<accession>A0A4S4FWF0</accession>
<dbReference type="GO" id="GO:0016627">
    <property type="term" value="F:oxidoreductase activity, acting on the CH-CH group of donors"/>
    <property type="evidence" value="ECO:0007669"/>
    <property type="project" value="TreeGrafter"/>
</dbReference>
<dbReference type="PANTHER" id="PTHR35176">
    <property type="entry name" value="HEME OXYGENASE HI_0854-RELATED"/>
    <property type="match status" value="1"/>
</dbReference>
<sequence>MTDTLFDESKEAHQTALRKLDSEIIGWLTTVRADGTPHSVPVWFLWHDGTVIVLSEPPTTKVRAIRRGSPVQFHLESGPFGSEIVILTGSAVLSDRPTTEWLDEIGAAYGTKYAEGMVDYGMDIGPIAEQFSTVIVMTPEKLAAW</sequence>
<evidence type="ECO:0000259" key="2">
    <source>
        <dbReference type="Pfam" id="PF01243"/>
    </source>
</evidence>
<dbReference type="Proteomes" id="UP000307380">
    <property type="component" value="Unassembled WGS sequence"/>
</dbReference>
<keyword evidence="4" id="KW-1185">Reference proteome</keyword>
<evidence type="ECO:0000313" key="3">
    <source>
        <dbReference type="EMBL" id="THG34422.1"/>
    </source>
</evidence>
<proteinExistence type="predicted"/>
<dbReference type="GO" id="GO:0070967">
    <property type="term" value="F:coenzyme F420 binding"/>
    <property type="evidence" value="ECO:0007669"/>
    <property type="project" value="TreeGrafter"/>
</dbReference>
<dbReference type="EMBL" id="SSSN01000005">
    <property type="protein sequence ID" value="THG34422.1"/>
    <property type="molecule type" value="Genomic_DNA"/>
</dbReference>
<dbReference type="PANTHER" id="PTHR35176:SF6">
    <property type="entry name" value="HEME OXYGENASE HI_0854-RELATED"/>
    <property type="match status" value="1"/>
</dbReference>
<gene>
    <name evidence="3" type="ORF">E6C70_09140</name>
</gene>
<reference evidence="3 4" key="1">
    <citation type="submission" date="2019-04" db="EMBL/GenBank/DDBJ databases">
        <authorList>
            <person name="Jiang L."/>
        </authorList>
    </citation>
    <scope>NUCLEOTIDE SEQUENCE [LARGE SCALE GENOMIC DNA]</scope>
    <source>
        <strain evidence="3 4">YIM 131861</strain>
    </source>
</reference>
<dbReference type="OrthoDB" id="157302at2"/>
<dbReference type="InterPro" id="IPR012349">
    <property type="entry name" value="Split_barrel_FMN-bd"/>
</dbReference>
<dbReference type="SUPFAM" id="SSF50475">
    <property type="entry name" value="FMN-binding split barrel"/>
    <property type="match status" value="1"/>
</dbReference>
<dbReference type="Gene3D" id="2.30.110.10">
    <property type="entry name" value="Electron Transport, Fmn-binding Protein, Chain A"/>
    <property type="match status" value="1"/>
</dbReference>
<protein>
    <recommendedName>
        <fullName evidence="2">Pyridoxamine 5'-phosphate oxidase N-terminal domain-containing protein</fullName>
    </recommendedName>
</protein>
<evidence type="ECO:0000256" key="1">
    <source>
        <dbReference type="ARBA" id="ARBA00023002"/>
    </source>
</evidence>
<name>A0A4S4FWF0_9MICO</name>
<dbReference type="InterPro" id="IPR011576">
    <property type="entry name" value="Pyridox_Oxase_N"/>
</dbReference>
<feature type="domain" description="Pyridoxamine 5'-phosphate oxidase N-terminal" evidence="2">
    <location>
        <begin position="20"/>
        <end position="142"/>
    </location>
</feature>
<keyword evidence="1" id="KW-0560">Oxidoreductase</keyword>
<dbReference type="AlphaFoldDB" id="A0A4S4FWF0"/>